<sequence length="70" mass="8309">MPTEMELTLEQTPQGVSYEVSVDPHGFEETFKDGDWNGYLRKRRKTKPKRQKRTRNGKAWKRQSQDKAQV</sequence>
<evidence type="ECO:0000313" key="3">
    <source>
        <dbReference type="Proteomes" id="UP001151760"/>
    </source>
</evidence>
<reference evidence="2" key="2">
    <citation type="submission" date="2022-01" db="EMBL/GenBank/DDBJ databases">
        <authorList>
            <person name="Yamashiro T."/>
            <person name="Shiraishi A."/>
            <person name="Satake H."/>
            <person name="Nakayama K."/>
        </authorList>
    </citation>
    <scope>NUCLEOTIDE SEQUENCE</scope>
</reference>
<comment type="caution">
    <text evidence="2">The sequence shown here is derived from an EMBL/GenBank/DDBJ whole genome shotgun (WGS) entry which is preliminary data.</text>
</comment>
<gene>
    <name evidence="2" type="ORF">Tco_0774232</name>
</gene>
<organism evidence="2 3">
    <name type="scientific">Tanacetum coccineum</name>
    <dbReference type="NCBI Taxonomy" id="301880"/>
    <lineage>
        <taxon>Eukaryota</taxon>
        <taxon>Viridiplantae</taxon>
        <taxon>Streptophyta</taxon>
        <taxon>Embryophyta</taxon>
        <taxon>Tracheophyta</taxon>
        <taxon>Spermatophyta</taxon>
        <taxon>Magnoliopsida</taxon>
        <taxon>eudicotyledons</taxon>
        <taxon>Gunneridae</taxon>
        <taxon>Pentapetalae</taxon>
        <taxon>asterids</taxon>
        <taxon>campanulids</taxon>
        <taxon>Asterales</taxon>
        <taxon>Asteraceae</taxon>
        <taxon>Asteroideae</taxon>
        <taxon>Anthemideae</taxon>
        <taxon>Anthemidinae</taxon>
        <taxon>Tanacetum</taxon>
    </lineage>
</organism>
<dbReference type="Proteomes" id="UP001151760">
    <property type="component" value="Unassembled WGS sequence"/>
</dbReference>
<protein>
    <submittedName>
        <fullName evidence="2">Uncharacterized protein</fullName>
    </submittedName>
</protein>
<accession>A0ABQ4ZQN2</accession>
<reference evidence="2" key="1">
    <citation type="journal article" date="2022" name="Int. J. Mol. Sci.">
        <title>Draft Genome of Tanacetum Coccineum: Genomic Comparison of Closely Related Tanacetum-Family Plants.</title>
        <authorList>
            <person name="Yamashiro T."/>
            <person name="Shiraishi A."/>
            <person name="Nakayama K."/>
            <person name="Satake H."/>
        </authorList>
    </citation>
    <scope>NUCLEOTIDE SEQUENCE</scope>
</reference>
<name>A0ABQ4ZQN2_9ASTR</name>
<evidence type="ECO:0000256" key="1">
    <source>
        <dbReference type="SAM" id="MobiDB-lite"/>
    </source>
</evidence>
<evidence type="ECO:0000313" key="2">
    <source>
        <dbReference type="EMBL" id="GJS91596.1"/>
    </source>
</evidence>
<feature type="region of interest" description="Disordered" evidence="1">
    <location>
        <begin position="32"/>
        <end position="70"/>
    </location>
</feature>
<keyword evidence="3" id="KW-1185">Reference proteome</keyword>
<feature type="compositionally biased region" description="Basic residues" evidence="1">
    <location>
        <begin position="40"/>
        <end position="61"/>
    </location>
</feature>
<proteinExistence type="predicted"/>
<dbReference type="EMBL" id="BQNB010011518">
    <property type="protein sequence ID" value="GJS91596.1"/>
    <property type="molecule type" value="Genomic_DNA"/>
</dbReference>